<evidence type="ECO:0000313" key="2">
    <source>
        <dbReference type="Proteomes" id="UP001235341"/>
    </source>
</evidence>
<dbReference type="RefSeq" id="WP_261393546.1">
    <property type="nucleotide sequence ID" value="NZ_CP133586.1"/>
</dbReference>
<reference evidence="1 2" key="1">
    <citation type="submission" date="2023-08" db="EMBL/GenBank/DDBJ databases">
        <title>Complete Genome and Methylome dissection of Serratia fonticola NEB369.</title>
        <authorList>
            <person name="Fomenkov A."/>
            <person name="Roberts R.D."/>
        </authorList>
    </citation>
    <scope>NUCLEOTIDE SEQUENCE [LARGE SCALE GENOMIC DNA]</scope>
    <source>
        <strain evidence="1 2">NEB369</strain>
    </source>
</reference>
<protein>
    <recommendedName>
        <fullName evidence="3">Lipoprotein SmpA/OmlA domain-containing protein</fullName>
    </recommendedName>
</protein>
<gene>
    <name evidence="1" type="ORF">RFB13_15835</name>
</gene>
<dbReference type="Proteomes" id="UP001235341">
    <property type="component" value="Chromosome"/>
</dbReference>
<name>A0ABY9PIQ7_SERFO</name>
<accession>A0ABY9PIQ7</accession>
<sequence>MVIFLLVGCSSMGEDKFSASYMKAHIIPNKTTKAEVQAIYGVPDDQDVSSDGSVVWKYEARGNLSTASSIVGYIPGAGAVSSALGMANTASNASDSAAKASAKMSGDTEHHGKRIYIDFDSKGIVDHWYM</sequence>
<dbReference type="EMBL" id="CP133586">
    <property type="protein sequence ID" value="WMT12722.1"/>
    <property type="molecule type" value="Genomic_DNA"/>
</dbReference>
<proteinExistence type="predicted"/>
<organism evidence="1 2">
    <name type="scientific">Serratia fonticola</name>
    <dbReference type="NCBI Taxonomy" id="47917"/>
    <lineage>
        <taxon>Bacteria</taxon>
        <taxon>Pseudomonadati</taxon>
        <taxon>Pseudomonadota</taxon>
        <taxon>Gammaproteobacteria</taxon>
        <taxon>Enterobacterales</taxon>
        <taxon>Yersiniaceae</taxon>
        <taxon>Serratia</taxon>
    </lineage>
</organism>
<evidence type="ECO:0000313" key="1">
    <source>
        <dbReference type="EMBL" id="WMT12722.1"/>
    </source>
</evidence>
<keyword evidence="2" id="KW-1185">Reference proteome</keyword>
<evidence type="ECO:0008006" key="3">
    <source>
        <dbReference type="Google" id="ProtNLM"/>
    </source>
</evidence>